<protein>
    <submittedName>
        <fullName evidence="3">Uncharacterized protein</fullName>
    </submittedName>
</protein>
<feature type="region of interest" description="Disordered" evidence="2">
    <location>
        <begin position="22"/>
        <end position="79"/>
    </location>
</feature>
<feature type="region of interest" description="Disordered" evidence="2">
    <location>
        <begin position="622"/>
        <end position="663"/>
    </location>
</feature>
<evidence type="ECO:0000313" key="3">
    <source>
        <dbReference type="EMBL" id="CAK7266970.1"/>
    </source>
</evidence>
<keyword evidence="4" id="KW-1185">Reference proteome</keyword>
<feature type="compositionally biased region" description="Basic and acidic residues" evidence="2">
    <location>
        <begin position="35"/>
        <end position="53"/>
    </location>
</feature>
<feature type="compositionally biased region" description="Polar residues" evidence="2">
    <location>
        <begin position="568"/>
        <end position="580"/>
    </location>
</feature>
<evidence type="ECO:0000256" key="2">
    <source>
        <dbReference type="SAM" id="MobiDB-lite"/>
    </source>
</evidence>
<feature type="compositionally biased region" description="Basic and acidic residues" evidence="2">
    <location>
        <begin position="231"/>
        <end position="257"/>
    </location>
</feature>
<feature type="region of interest" description="Disordered" evidence="2">
    <location>
        <begin position="219"/>
        <end position="329"/>
    </location>
</feature>
<organism evidence="3 4">
    <name type="scientific">Sporothrix epigloea</name>
    <dbReference type="NCBI Taxonomy" id="1892477"/>
    <lineage>
        <taxon>Eukaryota</taxon>
        <taxon>Fungi</taxon>
        <taxon>Dikarya</taxon>
        <taxon>Ascomycota</taxon>
        <taxon>Pezizomycotina</taxon>
        <taxon>Sordariomycetes</taxon>
        <taxon>Sordariomycetidae</taxon>
        <taxon>Ophiostomatales</taxon>
        <taxon>Ophiostomataceae</taxon>
        <taxon>Sporothrix</taxon>
    </lineage>
</organism>
<keyword evidence="1" id="KW-0175">Coiled coil</keyword>
<sequence>MPSRSSFSIRKFLSSPYRLTLNADEVKNKRRDNRRRSETSSESERSRDSRHSQESQVSKGSSNSTVFCPDSSFSITTPQAERGLTDKIDLELSQEEIDRIKAVVAEAAAAAAGQLRLRMDEGSESIRNVQTTRIIETATEDPCCGKKLRKQAKAEKKTSFHAAETGRRVEAAAMTPTAVQSIASVPGDEKSLLPRKKIRRVPQPIVVPPQPMLRLVVVRPPQSPTGGADNRSGRRESVLSDKEITSHCESSRLEAKNGRNQQHAPGKQTATCPVQDHSPKGDEAREEAATQHDEQRAGNSNKKHHENGEVAAPANRPQQPYRAANGQGAGDDRLCLQVVESDKHHNASAQSKQAAKTAQGLAKKASHNEDDLALQHAAQNSGETTPSSSVGAPKRAASSLPSPPILSLYPPIPRTSTVSSRRPLLAPPTSPLVKNLLPPPPPPRVSSYFGTRSSWRLKSDRTLLSSAAAEAITAPSRAESENIADGLAHLLYRDHRREPDAKKDSGIALNRSQASPFGDAPKSNAVDEAASNFAFDDVTSSSDAGSYIDLLQALAIHPEEAGILRRQTVASRSSDSQHSSLKVKDSKIPGYFRSPHKSKEMESQIHPTVECNIDNSADGVANGDSCITPTFTQPRSAPTPGPVTPPSFTSTTGRAVSSLSSPRASLTGSSLASIITKPHQPAALASLSPPSPKKQARFLPLRLNKGLPDATSRVQRKKSTKKISRQRVNIAVRDQNLNENLSSNSKWTAGRSSIDVSVGGSSRWALSENVSGLFHGRLFNRVEINETLPFEKLLVLRESRALAQKQHEESEKVKKAKLLQDELDKKEERDRRDRILKEKQQQQDLLEAEQALTMELQEHVRPEPQSLENDAVSTALRTSMVSSDERKARPLEPGNESVAIDTNSKRMFTEAPGSAPPPAKNNLSPRLLLPPIPMPRIDASQMGWLDNTTCEELPGTNSIASASNILEPDRDDAPDGLTPIEPFYLQDLPIRVDAAGVRMSVLLPVEEEMAHFATSAAQHEKSRQPEQIPFTRKHQAQCEIQIEKCDAGFIPSPPKSPLDEVGPFPTPPSKNPLRFRSPVKMTVATSTQTAATQPSLTQAPTQINTQLSVTDFEQQGEEQSYRHQQINPGRSRKGKSKPSRNSAATADSSEHLHIRDDATYVYLEATPFSLVMPTYRHGPIRLYRAGYEELWRPDSRNSYDERHGHSGMANTAVIDETLDWTAFQMAIMGGAGDLLGNSVNYGQSTASLADEPDLLDEWFTSLNIRSEQLFKCAKDDKGWVQPTASVSAAPQPHAPIITSATSAMPAVASATLTPRRVTDPHQQVHTHRTLRTAGTQWCSFDGSTHIGATSGAAPAIGASLQNHSHHRTATTTSIGTEAFWYSDTSSIYEFGHQYSTEAAGLALASNISRSDSTPASSYADGRSNCFRADAGEVIAASSPTHRYPHLSIATTEPRTSFASVASYESMPQSPMADLVMTRGADGKEYVTPMGYNLSHDLGDYLLWEQENVCSVTP</sequence>
<feature type="region of interest" description="Disordered" evidence="2">
    <location>
        <begin position="497"/>
        <end position="522"/>
    </location>
</feature>
<feature type="coiled-coil region" evidence="1">
    <location>
        <begin position="809"/>
        <end position="845"/>
    </location>
</feature>
<dbReference type="Proteomes" id="UP001642502">
    <property type="component" value="Unassembled WGS sequence"/>
</dbReference>
<feature type="compositionally biased region" description="Polar residues" evidence="2">
    <location>
        <begin position="56"/>
        <end position="79"/>
    </location>
</feature>
<feature type="compositionally biased region" description="Basic and acidic residues" evidence="2">
    <location>
        <begin position="277"/>
        <end position="296"/>
    </location>
</feature>
<accession>A0ABP0DFF8</accession>
<feature type="compositionally biased region" description="Polar residues" evidence="2">
    <location>
        <begin position="258"/>
        <end position="272"/>
    </location>
</feature>
<feature type="region of interest" description="Disordered" evidence="2">
    <location>
        <begin position="1112"/>
        <end position="1150"/>
    </location>
</feature>
<reference evidence="3 4" key="1">
    <citation type="submission" date="2024-01" db="EMBL/GenBank/DDBJ databases">
        <authorList>
            <person name="Allen C."/>
            <person name="Tagirdzhanova G."/>
        </authorList>
    </citation>
    <scope>NUCLEOTIDE SEQUENCE [LARGE SCALE GENOMIC DNA]</scope>
    <source>
        <strain evidence="3 4">CBS 119000</strain>
    </source>
</reference>
<gene>
    <name evidence="3" type="ORF">SEPCBS119000_002299</name>
</gene>
<feature type="compositionally biased region" description="Polar residues" evidence="2">
    <location>
        <begin position="377"/>
        <end position="390"/>
    </location>
</feature>
<name>A0ABP0DFF8_9PEZI</name>
<proteinExistence type="predicted"/>
<feature type="compositionally biased region" description="Polar residues" evidence="2">
    <location>
        <begin position="625"/>
        <end position="636"/>
    </location>
</feature>
<evidence type="ECO:0000313" key="4">
    <source>
        <dbReference type="Proteomes" id="UP001642502"/>
    </source>
</evidence>
<comment type="caution">
    <text evidence="3">The sequence shown here is derived from an EMBL/GenBank/DDBJ whole genome shotgun (WGS) entry which is preliminary data.</text>
</comment>
<feature type="compositionally biased region" description="Polar residues" evidence="2">
    <location>
        <begin position="646"/>
        <end position="663"/>
    </location>
</feature>
<evidence type="ECO:0000256" key="1">
    <source>
        <dbReference type="SAM" id="Coils"/>
    </source>
</evidence>
<feature type="compositionally biased region" description="Low complexity" evidence="2">
    <location>
        <begin position="347"/>
        <end position="359"/>
    </location>
</feature>
<feature type="region of interest" description="Disordered" evidence="2">
    <location>
        <begin position="567"/>
        <end position="590"/>
    </location>
</feature>
<dbReference type="EMBL" id="CAWUON010000023">
    <property type="protein sequence ID" value="CAK7266970.1"/>
    <property type="molecule type" value="Genomic_DNA"/>
</dbReference>
<feature type="region of interest" description="Disordered" evidence="2">
    <location>
        <begin position="342"/>
        <end position="441"/>
    </location>
</feature>
<feature type="region of interest" description="Disordered" evidence="2">
    <location>
        <begin position="1050"/>
        <end position="1076"/>
    </location>
</feature>